<dbReference type="InterPro" id="IPR041519">
    <property type="entry name" value="HEPN_RiboL-PSP"/>
</dbReference>
<name>A0ABU8BGM7_9BRAD</name>
<evidence type="ECO:0000313" key="2">
    <source>
        <dbReference type="EMBL" id="MEH2557630.1"/>
    </source>
</evidence>
<dbReference type="Proteomes" id="UP001364224">
    <property type="component" value="Unassembled WGS sequence"/>
</dbReference>
<proteinExistence type="predicted"/>
<evidence type="ECO:0000313" key="3">
    <source>
        <dbReference type="Proteomes" id="UP001364224"/>
    </source>
</evidence>
<keyword evidence="3" id="KW-1185">Reference proteome</keyword>
<comment type="caution">
    <text evidence="2">The sequence shown here is derived from an EMBL/GenBank/DDBJ whole genome shotgun (WGS) entry which is preliminary data.</text>
</comment>
<dbReference type="RefSeq" id="WP_334484035.1">
    <property type="nucleotide sequence ID" value="NZ_JAZHRV010000001.1"/>
</dbReference>
<dbReference type="Pfam" id="PF18735">
    <property type="entry name" value="HEPN_RiboL-PSP"/>
    <property type="match status" value="1"/>
</dbReference>
<accession>A0ABU8BGM7</accession>
<protein>
    <recommendedName>
        <fullName evidence="1">RiboL-PSP-HEPN domain-containing protein</fullName>
    </recommendedName>
</protein>
<organism evidence="2 3">
    <name type="scientific">Bradyrhizobium algeriense</name>
    <dbReference type="NCBI Taxonomy" id="634784"/>
    <lineage>
        <taxon>Bacteria</taxon>
        <taxon>Pseudomonadati</taxon>
        <taxon>Pseudomonadota</taxon>
        <taxon>Alphaproteobacteria</taxon>
        <taxon>Hyphomicrobiales</taxon>
        <taxon>Nitrobacteraceae</taxon>
        <taxon>Bradyrhizobium</taxon>
    </lineage>
</organism>
<gene>
    <name evidence="2" type="ORF">V1286_005159</name>
</gene>
<dbReference type="EMBL" id="JAZHRV010000001">
    <property type="protein sequence ID" value="MEH2557630.1"/>
    <property type="molecule type" value="Genomic_DNA"/>
</dbReference>
<feature type="domain" description="RiboL-PSP-HEPN" evidence="1">
    <location>
        <begin position="67"/>
        <end position="247"/>
    </location>
</feature>
<sequence>MYEILAERVRQNIESVKKHISFSANVRMMVNNKALRCNNAAGLCFDVGLLYQSAPTSIEWRIIDHCSAITRLYGVYEKFVEDLLTAHLQFIERNVAYTDLDDKFQTQHRRAVGQILIDLDRERYKSTIRFESVLDDIKNIFNGGTYRLLPEALLSHDQNLRMSELTTLFEKCGIPKVKEWIDGHRAIRRFLAENGQEDKAESKLGQLVQYRNDAAHGGIEVDDLLGTEALLEFANFVESLCAALTECVQWACLRKVRELGRIDRAGVIKERFSNGAVVAVVQENTFDLGASFYLVGEAFCYPAKICSIQDQGVSMASITVLDPKEIGFKFDIDPPRKADMYYWPERARS</sequence>
<evidence type="ECO:0000259" key="1">
    <source>
        <dbReference type="Pfam" id="PF18735"/>
    </source>
</evidence>
<reference evidence="2 3" key="1">
    <citation type="submission" date="2024-02" db="EMBL/GenBank/DDBJ databases">
        <title>Adaptive strategies in a cosmopolitan and abundant soil bacterium.</title>
        <authorList>
            <person name="Carini P."/>
        </authorList>
    </citation>
    <scope>NUCLEOTIDE SEQUENCE [LARGE SCALE GENOMIC DNA]</scope>
    <source>
        <strain evidence="2 3">AZCC 1608</strain>
    </source>
</reference>